<keyword evidence="1" id="KW-0812">Transmembrane</keyword>
<dbReference type="PIRSF" id="PIRSF018266">
    <property type="entry name" value="FecR"/>
    <property type="match status" value="1"/>
</dbReference>
<evidence type="ECO:0000259" key="3">
    <source>
        <dbReference type="Pfam" id="PF16220"/>
    </source>
</evidence>
<accession>A0ABN1F635</accession>
<organism evidence="4 5">
    <name type="scientific">Rhizomicrobium electricum</name>
    <dbReference type="NCBI Taxonomy" id="480070"/>
    <lineage>
        <taxon>Bacteria</taxon>
        <taxon>Pseudomonadati</taxon>
        <taxon>Pseudomonadota</taxon>
        <taxon>Alphaproteobacteria</taxon>
        <taxon>Micropepsales</taxon>
        <taxon>Micropepsaceae</taxon>
        <taxon>Rhizomicrobium</taxon>
    </lineage>
</organism>
<dbReference type="Gene3D" id="2.60.120.1440">
    <property type="match status" value="1"/>
</dbReference>
<reference evidence="4 5" key="1">
    <citation type="journal article" date="2019" name="Int. J. Syst. Evol. Microbiol.">
        <title>The Global Catalogue of Microorganisms (GCM) 10K type strain sequencing project: providing services to taxonomists for standard genome sequencing and annotation.</title>
        <authorList>
            <consortium name="The Broad Institute Genomics Platform"/>
            <consortium name="The Broad Institute Genome Sequencing Center for Infectious Disease"/>
            <person name="Wu L."/>
            <person name="Ma J."/>
        </authorList>
    </citation>
    <scope>NUCLEOTIDE SEQUENCE [LARGE SCALE GENOMIC DNA]</scope>
    <source>
        <strain evidence="4 5">JCM 15089</strain>
    </source>
</reference>
<evidence type="ECO:0000259" key="2">
    <source>
        <dbReference type="Pfam" id="PF04773"/>
    </source>
</evidence>
<feature type="domain" description="FecR N-terminal" evidence="3">
    <location>
        <begin position="11"/>
        <end position="51"/>
    </location>
</feature>
<proteinExistence type="predicted"/>
<keyword evidence="1" id="KW-1133">Transmembrane helix</keyword>
<dbReference type="Proteomes" id="UP001499951">
    <property type="component" value="Unassembled WGS sequence"/>
</dbReference>
<feature type="transmembrane region" description="Helical" evidence="1">
    <location>
        <begin position="108"/>
        <end position="128"/>
    </location>
</feature>
<dbReference type="PANTHER" id="PTHR30273:SF2">
    <property type="entry name" value="PROTEIN FECR"/>
    <property type="match status" value="1"/>
</dbReference>
<dbReference type="InterPro" id="IPR012373">
    <property type="entry name" value="Ferrdict_sens_TM"/>
</dbReference>
<protein>
    <submittedName>
        <fullName evidence="4">FecR domain-containing protein</fullName>
    </submittedName>
</protein>
<feature type="domain" description="FecR protein" evidence="2">
    <location>
        <begin position="136"/>
        <end position="228"/>
    </location>
</feature>
<keyword evidence="5" id="KW-1185">Reference proteome</keyword>
<dbReference type="EMBL" id="BAAADD010000009">
    <property type="protein sequence ID" value="GAA0582746.1"/>
    <property type="molecule type" value="Genomic_DNA"/>
</dbReference>
<evidence type="ECO:0000256" key="1">
    <source>
        <dbReference type="SAM" id="Phobius"/>
    </source>
</evidence>
<evidence type="ECO:0000313" key="4">
    <source>
        <dbReference type="EMBL" id="GAA0582746.1"/>
    </source>
</evidence>
<gene>
    <name evidence="4" type="ORF">GCM10008942_34600</name>
</gene>
<dbReference type="InterPro" id="IPR032623">
    <property type="entry name" value="FecR_N"/>
</dbReference>
<name>A0ABN1F635_9PROT</name>
<sequence>MGQLNDEIDRTAAEWAAKVAGGSLSLSESERFEAWRAADIRHAGAFARAQAILVRLERLRAVGADALRTTIEEYPAAATDPEDCAEPQPVSGASSAAMHPRLLMRRRLMVSGAAACLAVAGLAGVFLLPVSSQQEFSTGLGEARQVRLSDGSLVTLNTNSKIVVAYTDSVRKIRLIQGEAIFKVAKNKQRPFIVSAHDTDVRAVGTSFTVQLLPEKPVRIVVQEGVVEVVRRDAPAIVPVRAKAQTQAIVSGSAPIVVQSIARPVVARQLAWQYGRIALENETLADAAEEFSRYSDTRIVVDPAVAGRTITGLFAADDPVGFAKVAASVLDLRVEEGPKEVRIVR</sequence>
<dbReference type="Pfam" id="PF16220">
    <property type="entry name" value="DUF4880"/>
    <property type="match status" value="1"/>
</dbReference>
<dbReference type="Pfam" id="PF04773">
    <property type="entry name" value="FecR"/>
    <property type="match status" value="1"/>
</dbReference>
<dbReference type="InterPro" id="IPR006860">
    <property type="entry name" value="FecR"/>
</dbReference>
<comment type="caution">
    <text evidence="4">The sequence shown here is derived from an EMBL/GenBank/DDBJ whole genome shotgun (WGS) entry which is preliminary data.</text>
</comment>
<dbReference type="PANTHER" id="PTHR30273">
    <property type="entry name" value="PERIPLASMIC SIGNAL SENSOR AND SIGMA FACTOR ACTIVATOR FECR-RELATED"/>
    <property type="match status" value="1"/>
</dbReference>
<keyword evidence="1" id="KW-0472">Membrane</keyword>
<evidence type="ECO:0000313" key="5">
    <source>
        <dbReference type="Proteomes" id="UP001499951"/>
    </source>
</evidence>